<name>A0A4C1VU21_EUMVA</name>
<dbReference type="Proteomes" id="UP000299102">
    <property type="component" value="Unassembled WGS sequence"/>
</dbReference>
<evidence type="ECO:0000313" key="1">
    <source>
        <dbReference type="EMBL" id="GBP41649.1"/>
    </source>
</evidence>
<accession>A0A4C1VU21</accession>
<reference evidence="1 2" key="1">
    <citation type="journal article" date="2019" name="Commun. Biol.">
        <title>The bagworm genome reveals a unique fibroin gene that provides high tensile strength.</title>
        <authorList>
            <person name="Kono N."/>
            <person name="Nakamura H."/>
            <person name="Ohtoshi R."/>
            <person name="Tomita M."/>
            <person name="Numata K."/>
            <person name="Arakawa K."/>
        </authorList>
    </citation>
    <scope>NUCLEOTIDE SEQUENCE [LARGE SCALE GENOMIC DNA]</scope>
</reference>
<proteinExistence type="predicted"/>
<dbReference type="AlphaFoldDB" id="A0A4C1VU21"/>
<evidence type="ECO:0000313" key="2">
    <source>
        <dbReference type="Proteomes" id="UP000299102"/>
    </source>
</evidence>
<sequence>MDLHYANVAYGDSADVGVAARERVAHVCLTSLLYEISGEISEYCRVPGGLFLVALSESVDSTRDYDLNIGGGDCQIIPIGKCPARSGEGNSLIKVSLAFVYDGGIRAREPNPEASVLLDRTSSLAPDQRLEKNKTRSPNSTDFEKYFRTVQQNHPASLFVKGHAAAGAEATLNSFDAYATAACITFPLHTNKLLTGVEALNSYAIG</sequence>
<keyword evidence="2" id="KW-1185">Reference proteome</keyword>
<protein>
    <submittedName>
        <fullName evidence="1">Uncharacterized protein</fullName>
    </submittedName>
</protein>
<comment type="caution">
    <text evidence="1">The sequence shown here is derived from an EMBL/GenBank/DDBJ whole genome shotgun (WGS) entry which is preliminary data.</text>
</comment>
<dbReference type="EMBL" id="BGZK01000403">
    <property type="protein sequence ID" value="GBP41649.1"/>
    <property type="molecule type" value="Genomic_DNA"/>
</dbReference>
<organism evidence="1 2">
    <name type="scientific">Eumeta variegata</name>
    <name type="common">Bagworm moth</name>
    <name type="synonym">Eumeta japonica</name>
    <dbReference type="NCBI Taxonomy" id="151549"/>
    <lineage>
        <taxon>Eukaryota</taxon>
        <taxon>Metazoa</taxon>
        <taxon>Ecdysozoa</taxon>
        <taxon>Arthropoda</taxon>
        <taxon>Hexapoda</taxon>
        <taxon>Insecta</taxon>
        <taxon>Pterygota</taxon>
        <taxon>Neoptera</taxon>
        <taxon>Endopterygota</taxon>
        <taxon>Lepidoptera</taxon>
        <taxon>Glossata</taxon>
        <taxon>Ditrysia</taxon>
        <taxon>Tineoidea</taxon>
        <taxon>Psychidae</taxon>
        <taxon>Oiketicinae</taxon>
        <taxon>Eumeta</taxon>
    </lineage>
</organism>
<gene>
    <name evidence="1" type="ORF">EVAR_31966_1</name>
</gene>